<accession>A0A4R4ZTM2</accession>
<dbReference type="Proteomes" id="UP000294513">
    <property type="component" value="Unassembled WGS sequence"/>
</dbReference>
<name>A0A4R4ZTM2_9ACTN</name>
<reference evidence="1 2" key="1">
    <citation type="submission" date="2019-03" db="EMBL/GenBank/DDBJ databases">
        <title>Draft genome sequences of novel Actinobacteria.</title>
        <authorList>
            <person name="Sahin N."/>
            <person name="Ay H."/>
            <person name="Saygin H."/>
        </authorList>
    </citation>
    <scope>NUCLEOTIDE SEQUENCE [LARGE SCALE GENOMIC DNA]</scope>
    <source>
        <strain evidence="1 2">H3C3</strain>
    </source>
</reference>
<keyword evidence="2" id="KW-1185">Reference proteome</keyword>
<evidence type="ECO:0000313" key="2">
    <source>
        <dbReference type="Proteomes" id="UP000294513"/>
    </source>
</evidence>
<gene>
    <name evidence="1" type="ORF">E1298_44600</name>
</gene>
<organism evidence="1 2">
    <name type="scientific">Actinomadura rubrisoli</name>
    <dbReference type="NCBI Taxonomy" id="2530368"/>
    <lineage>
        <taxon>Bacteria</taxon>
        <taxon>Bacillati</taxon>
        <taxon>Actinomycetota</taxon>
        <taxon>Actinomycetes</taxon>
        <taxon>Streptosporangiales</taxon>
        <taxon>Thermomonosporaceae</taxon>
        <taxon>Actinomadura</taxon>
    </lineage>
</organism>
<dbReference type="AlphaFoldDB" id="A0A4R4ZTM2"/>
<protein>
    <submittedName>
        <fullName evidence="1">Uncharacterized protein</fullName>
    </submittedName>
</protein>
<comment type="caution">
    <text evidence="1">The sequence shown here is derived from an EMBL/GenBank/DDBJ whole genome shotgun (WGS) entry which is preliminary data.</text>
</comment>
<dbReference type="EMBL" id="SMKU01000528">
    <property type="protein sequence ID" value="TDD62451.1"/>
    <property type="molecule type" value="Genomic_DNA"/>
</dbReference>
<sequence length="49" mass="4957">MPAVTAASQAPRRFTAAGPPCEQPVARLVDAATVPGVSGLHMLAICRVA</sequence>
<proteinExistence type="predicted"/>
<evidence type="ECO:0000313" key="1">
    <source>
        <dbReference type="EMBL" id="TDD62451.1"/>
    </source>
</evidence>